<evidence type="ECO:0000256" key="2">
    <source>
        <dbReference type="ARBA" id="ARBA00022475"/>
    </source>
</evidence>
<dbReference type="SUPFAM" id="SSF48317">
    <property type="entry name" value="Acid phosphatase/Vanadium-dependent haloperoxidase"/>
    <property type="match status" value="1"/>
</dbReference>
<reference evidence="10" key="1">
    <citation type="journal article" date="2019" name="Int. J. Syst. Evol. Microbiol.">
        <title>The Global Catalogue of Microorganisms (GCM) 10K type strain sequencing project: providing services to taxonomists for standard genome sequencing and annotation.</title>
        <authorList>
            <consortium name="The Broad Institute Genomics Platform"/>
            <consortium name="The Broad Institute Genome Sequencing Center for Infectious Disease"/>
            <person name="Wu L."/>
            <person name="Ma J."/>
        </authorList>
    </citation>
    <scope>NUCLEOTIDE SEQUENCE [LARGE SCALE GENOMIC DNA]</scope>
    <source>
        <strain evidence="10">JCM 17125</strain>
    </source>
</reference>
<accession>A0ABP7DJA5</accession>
<organism evidence="9 10">
    <name type="scientific">Terrabacter ginsenosidimutans</name>
    <dbReference type="NCBI Taxonomy" id="490575"/>
    <lineage>
        <taxon>Bacteria</taxon>
        <taxon>Bacillati</taxon>
        <taxon>Actinomycetota</taxon>
        <taxon>Actinomycetes</taxon>
        <taxon>Micrococcales</taxon>
        <taxon>Intrasporangiaceae</taxon>
        <taxon>Terrabacter</taxon>
    </lineage>
</organism>
<keyword evidence="6" id="KW-0472">Membrane</keyword>
<keyword evidence="3" id="KW-0812">Transmembrane</keyword>
<evidence type="ECO:0000256" key="5">
    <source>
        <dbReference type="ARBA" id="ARBA00022989"/>
    </source>
</evidence>
<evidence type="ECO:0000259" key="8">
    <source>
        <dbReference type="SMART" id="SM00014"/>
    </source>
</evidence>
<gene>
    <name evidence="9" type="ORF">GCM10022399_23940</name>
</gene>
<evidence type="ECO:0000256" key="6">
    <source>
        <dbReference type="ARBA" id="ARBA00023136"/>
    </source>
</evidence>
<evidence type="ECO:0000256" key="4">
    <source>
        <dbReference type="ARBA" id="ARBA00022801"/>
    </source>
</evidence>
<keyword evidence="5" id="KW-1133">Transmembrane helix</keyword>
<protein>
    <recommendedName>
        <fullName evidence="8">Phosphatidic acid phosphatase type 2/haloperoxidase domain-containing protein</fullName>
    </recommendedName>
</protein>
<comment type="caution">
    <text evidence="9">The sequence shown here is derived from an EMBL/GenBank/DDBJ whole genome shotgun (WGS) entry which is preliminary data.</text>
</comment>
<feature type="domain" description="Phosphatidic acid phosphatase type 2/haloperoxidase" evidence="8">
    <location>
        <begin position="71"/>
        <end position="178"/>
    </location>
</feature>
<dbReference type="RefSeq" id="WP_344946395.1">
    <property type="nucleotide sequence ID" value="NZ_BAABDC010000003.1"/>
</dbReference>
<dbReference type="Pfam" id="PF01569">
    <property type="entry name" value="PAP2"/>
    <property type="match status" value="1"/>
</dbReference>
<dbReference type="PANTHER" id="PTHR14969">
    <property type="entry name" value="SPHINGOSINE-1-PHOSPHATE PHOSPHOHYDROLASE"/>
    <property type="match status" value="1"/>
</dbReference>
<keyword evidence="4" id="KW-0378">Hydrolase</keyword>
<dbReference type="Gene3D" id="1.20.144.10">
    <property type="entry name" value="Phosphatidic acid phosphatase type 2/haloperoxidase"/>
    <property type="match status" value="1"/>
</dbReference>
<keyword evidence="10" id="KW-1185">Reference proteome</keyword>
<proteinExistence type="predicted"/>
<feature type="region of interest" description="Disordered" evidence="7">
    <location>
        <begin position="184"/>
        <end position="205"/>
    </location>
</feature>
<feature type="compositionally biased region" description="Gly residues" evidence="7">
    <location>
        <begin position="192"/>
        <end position="205"/>
    </location>
</feature>
<name>A0ABP7DJA5_9MICO</name>
<dbReference type="PANTHER" id="PTHR14969:SF62">
    <property type="entry name" value="DECAPRENYLPHOSPHORYL-5-PHOSPHORIBOSE PHOSPHATASE RV3807C-RELATED"/>
    <property type="match status" value="1"/>
</dbReference>
<evidence type="ECO:0000256" key="1">
    <source>
        <dbReference type="ARBA" id="ARBA00004651"/>
    </source>
</evidence>
<dbReference type="Proteomes" id="UP001501468">
    <property type="component" value="Unassembled WGS sequence"/>
</dbReference>
<dbReference type="InterPro" id="IPR000326">
    <property type="entry name" value="PAP2/HPO"/>
</dbReference>
<evidence type="ECO:0000313" key="9">
    <source>
        <dbReference type="EMBL" id="GAA3706460.1"/>
    </source>
</evidence>
<dbReference type="EMBL" id="BAABDC010000003">
    <property type="protein sequence ID" value="GAA3706460.1"/>
    <property type="molecule type" value="Genomic_DNA"/>
</dbReference>
<feature type="region of interest" description="Disordered" evidence="7">
    <location>
        <begin position="90"/>
        <end position="114"/>
    </location>
</feature>
<evidence type="ECO:0000313" key="10">
    <source>
        <dbReference type="Proteomes" id="UP001501468"/>
    </source>
</evidence>
<keyword evidence="2" id="KW-1003">Cell membrane</keyword>
<comment type="subcellular location">
    <subcellularLocation>
        <location evidence="1">Cell membrane</location>
        <topology evidence="1">Multi-pass membrane protein</topology>
    </subcellularLocation>
</comment>
<sequence>MIELPERLRQAGHEVLDLDRAVYAAVHATPTPQIDLALARISRAADRSLLWMGVAAALAVSGRRRRRAALVGVAAIGATSATVNLVVKPGPKRGRPSIEGSVRTHGVRMPGSHSWPSGHTASAFAFSTAVGAGVPELDTALRLAATAVAYSRVHTGVHYPGDVMAGALIGAGIGSLTHHVARRIKPSPVDEGGAGGGRGGPGEIE</sequence>
<dbReference type="SMART" id="SM00014">
    <property type="entry name" value="acidPPc"/>
    <property type="match status" value="1"/>
</dbReference>
<evidence type="ECO:0000256" key="7">
    <source>
        <dbReference type="SAM" id="MobiDB-lite"/>
    </source>
</evidence>
<evidence type="ECO:0000256" key="3">
    <source>
        <dbReference type="ARBA" id="ARBA00022692"/>
    </source>
</evidence>
<dbReference type="InterPro" id="IPR036938">
    <property type="entry name" value="PAP2/HPO_sf"/>
</dbReference>